<evidence type="ECO:0000313" key="1">
    <source>
        <dbReference type="EMBL" id="QOV88546.1"/>
    </source>
</evidence>
<dbReference type="AlphaFoldDB" id="A0A7M2WSV7"/>
<keyword evidence="2" id="KW-1185">Reference proteome</keyword>
<protein>
    <submittedName>
        <fullName evidence="1">IS1 family transposase</fullName>
    </submittedName>
</protein>
<accession>A0A7M2WSV7</accession>
<dbReference type="Proteomes" id="UP000593765">
    <property type="component" value="Chromosome"/>
</dbReference>
<evidence type="ECO:0000313" key="2">
    <source>
        <dbReference type="Proteomes" id="UP000593765"/>
    </source>
</evidence>
<sequence>MLDRSSIMGRMNKLNTEARAAILSSLVEGNSIASTCRMFSVNKVTVLRLLADAGTLAANWHELVVWDLQTKRVQVDEIWSFVNAKQKNVNPKNWGKGHGDTWTWVAMDADSKLVINWLVGGRDASYGNAFVADTAGRLANRVQLTSDGWQVYRKAIQEAFGTNIDYAMLVKQYANERTGAVRYSPAECIGATPSIIVGSPDEKHINTSFVERQNLTMRMGMRRFTRLTNGFSKRAENHKHAISLHYFNYNFIRRHQTIKTTPAVMAGVADRVWTMLDFVRLLEREEKLLGGRLTDYKASKP</sequence>
<proteinExistence type="predicted"/>
<dbReference type="KEGG" id="hbs:IPV69_20215"/>
<dbReference type="EMBL" id="CP063458">
    <property type="protein sequence ID" value="QOV88546.1"/>
    <property type="molecule type" value="Genomic_DNA"/>
</dbReference>
<name>A0A7M2WSV7_9BACT</name>
<organism evidence="1 2">
    <name type="scientific">Humisphaera borealis</name>
    <dbReference type="NCBI Taxonomy" id="2807512"/>
    <lineage>
        <taxon>Bacteria</taxon>
        <taxon>Pseudomonadati</taxon>
        <taxon>Planctomycetota</taxon>
        <taxon>Phycisphaerae</taxon>
        <taxon>Tepidisphaerales</taxon>
        <taxon>Tepidisphaeraceae</taxon>
        <taxon>Humisphaera</taxon>
    </lineage>
</organism>
<gene>
    <name evidence="1" type="ORF">IPV69_20215</name>
</gene>
<reference evidence="1 2" key="1">
    <citation type="submission" date="2020-10" db="EMBL/GenBank/DDBJ databases">
        <title>Wide distribution of Phycisphaera-like planctomycetes from WD2101 soil group in peatlands and genome analysis of the first cultivated representative.</title>
        <authorList>
            <person name="Dedysh S.N."/>
            <person name="Beletsky A.V."/>
            <person name="Ivanova A."/>
            <person name="Kulichevskaya I.S."/>
            <person name="Suzina N.E."/>
            <person name="Philippov D.A."/>
            <person name="Rakitin A.L."/>
            <person name="Mardanov A.V."/>
            <person name="Ravin N.V."/>
        </authorList>
    </citation>
    <scope>NUCLEOTIDE SEQUENCE [LARGE SCALE GENOMIC DNA]</scope>
    <source>
        <strain evidence="1 2">M1803</strain>
    </source>
</reference>